<dbReference type="NCBIfam" id="TIGR04131">
    <property type="entry name" value="Bac_Flav_CTERM"/>
    <property type="match status" value="1"/>
</dbReference>
<organism evidence="4 5">
    <name type="scientific">Adhaeribacter soli</name>
    <dbReference type="NCBI Taxonomy" id="2607655"/>
    <lineage>
        <taxon>Bacteria</taxon>
        <taxon>Pseudomonadati</taxon>
        <taxon>Bacteroidota</taxon>
        <taxon>Cytophagia</taxon>
        <taxon>Cytophagales</taxon>
        <taxon>Hymenobacteraceae</taxon>
        <taxon>Adhaeribacter</taxon>
    </lineage>
</organism>
<feature type="domain" description="PKD-like" evidence="3">
    <location>
        <begin position="181"/>
        <end position="260"/>
    </location>
</feature>
<feature type="domain" description="PKD-like" evidence="3">
    <location>
        <begin position="528"/>
        <end position="610"/>
    </location>
</feature>
<evidence type="ECO:0000313" key="5">
    <source>
        <dbReference type="Proteomes" id="UP000326570"/>
    </source>
</evidence>
<feature type="domain" description="PKD-like" evidence="3">
    <location>
        <begin position="965"/>
        <end position="1044"/>
    </location>
</feature>
<gene>
    <name evidence="4" type="ORF">F0P94_07360</name>
</gene>
<dbReference type="RefSeq" id="WP_150903230.1">
    <property type="nucleotide sequence ID" value="NZ_VTWT01000003.1"/>
</dbReference>
<feature type="domain" description="PKD-like" evidence="3">
    <location>
        <begin position="365"/>
        <end position="434"/>
    </location>
</feature>
<dbReference type="Pfam" id="PF01345">
    <property type="entry name" value="DUF11"/>
    <property type="match status" value="1"/>
</dbReference>
<proteinExistence type="predicted"/>
<dbReference type="EMBL" id="VTWT01000003">
    <property type="protein sequence ID" value="KAA9340158.1"/>
    <property type="molecule type" value="Genomic_DNA"/>
</dbReference>
<evidence type="ECO:0000256" key="1">
    <source>
        <dbReference type="SAM" id="MobiDB-lite"/>
    </source>
</evidence>
<feature type="domain" description="PKD-like" evidence="3">
    <location>
        <begin position="704"/>
        <end position="784"/>
    </location>
</feature>
<feature type="domain" description="PKD-like" evidence="3">
    <location>
        <begin position="881"/>
        <end position="955"/>
    </location>
</feature>
<evidence type="ECO:0000313" key="4">
    <source>
        <dbReference type="EMBL" id="KAA9340158.1"/>
    </source>
</evidence>
<feature type="domain" description="PKD-like" evidence="3">
    <location>
        <begin position="441"/>
        <end position="521"/>
    </location>
</feature>
<name>A0A5N1J175_9BACT</name>
<dbReference type="NCBIfam" id="TIGR01451">
    <property type="entry name" value="B_ant_repeat"/>
    <property type="match status" value="1"/>
</dbReference>
<feature type="domain" description="PKD-like" evidence="3">
    <location>
        <begin position="1141"/>
        <end position="1207"/>
    </location>
</feature>
<evidence type="ECO:0000259" key="2">
    <source>
        <dbReference type="Pfam" id="PF01345"/>
    </source>
</evidence>
<feature type="domain" description="PKD-like" evidence="3">
    <location>
        <begin position="266"/>
        <end position="346"/>
    </location>
</feature>
<reference evidence="4 5" key="1">
    <citation type="submission" date="2019-09" db="EMBL/GenBank/DDBJ databases">
        <title>Genome sequence of Adhaeribacter sp. M2.</title>
        <authorList>
            <person name="Srinivasan S."/>
        </authorList>
    </citation>
    <scope>NUCLEOTIDE SEQUENCE [LARGE SCALE GENOMIC DNA]</scope>
    <source>
        <strain evidence="4 5">M2</strain>
    </source>
</reference>
<dbReference type="Proteomes" id="UP000326570">
    <property type="component" value="Unassembled WGS sequence"/>
</dbReference>
<comment type="caution">
    <text evidence="4">The sequence shown here is derived from an EMBL/GenBank/DDBJ whole genome shotgun (WGS) entry which is preliminary data.</text>
</comment>
<feature type="domain" description="PKD-like" evidence="3">
    <location>
        <begin position="1051"/>
        <end position="1126"/>
    </location>
</feature>
<feature type="domain" description="PKD-like" evidence="3">
    <location>
        <begin position="793"/>
        <end position="870"/>
    </location>
</feature>
<accession>A0A5N1J175</accession>
<feature type="domain" description="DUF11" evidence="2">
    <location>
        <begin position="65"/>
        <end position="176"/>
    </location>
</feature>
<sequence length="1304" mass="133865">MGKNIFLSLFFLLLAGYIPGVAMPLLTGTEKGALFPGKKNTAQRATGSGKKVLSGNQKKGSVGPDLRIKKTANKFFYDFGESVTFTIKVYNEGTTLERNVFVEDALPTGLSYLGASPGYDRAAERWIINALAIGDSATFTIFARTTKGGQITNVAYANLDGSIDATPANNSSPATICVRPPDPGIIKGPLNLCIKDSSTYSVTNVPGVGFTWFVPPTWTIISGQGSNAILLKPGNDTLTAYVYVRGSTTCGTSTLDSLKVIATRKPDSLSVITGDTVVCENAIGKVYSVTENSNVEDYTWKVPAGWVITAGQGTHAITVNTSATGGVISVEGANICGLSPKSELPVKSVKLPLTLGNIIPPFAGDPCVGQDSLVYTVLAATDVTQYNWTVPTGWTIVSGQGTDSITVFAGTTGGLISVVGENNCGEGPVSSLQVTPATKAPDQPAVISGDIFPCINQTGVIYSVAAQAGVNKYNWTVPGDWTIVAGQNTNQITVNVGSLADSIKVTAANGCGTSITSALAVTPQTGVPPAPVAIITGPGGSPCVGQVNFVYSVAAVGGASGYTWSLPNGWTIASGQGTNAITVLAGSNGGLVSVTADNGCGSSPAVSVPVLPVASPPAAPIAILGDPVPCVGNTNNIYSVPVIPGAVSYTWTVPASWTINAGQGKDSIDVTPGTTGGVISVIAENSCGSSTAISMVVNSATAEPARPGAINGNANVCLNQNGLTYSVAAVPFASAYYWTVPQGWTINSGQGTNSISVRNITSGGTISVTAVNGCGSSLDTTLTVTMSTVAPGPAKPITGSINPCIGQTSAVYSTQPVQGASSYNWTVPNGWQIISGRGTDNITVTIGAQSGNVSVAPVNGCGSGAFSTLVVTPSNRTVPVVGPVSGSGVPCIGQTKVKYQVAAIPGVSVYNWILPQGWIITKGSGTNSIEVEVGNTSGQVEVTAANNCGTSLPVNIPVNPASSAPDSSGRISGLAGPCLGRTITYVTSGASRTDTYTWTVPPGWNILSGQGNDTVTVRAGSAAGNITVIASNGCGAAPAATFAVTPNTTPPVLTGLISGRDRVCEGEEDLTYSIASVSGASSYNWTVPNSWQIISGQGTTSIVVKAGDTNGNIMVDALNDCGRSATVIFVVNVRTLPVITGKMKIENLTCTSRSYSVTPVAEATSYFWTVPKGWAITKGQGTPAIQVTVSADTGSVAVAVQNDGCSGKPLKLKVSGDITLDVPNAFSPNNDGINDVWEIPELDNYPDNEVTVINRWGNEVFRTKNYQQNWNGKDLAAGTYYYILRVKLCNEVEKTFKGFVMIAR</sequence>
<dbReference type="Pfam" id="PF13585">
    <property type="entry name" value="CHU_C"/>
    <property type="match status" value="1"/>
</dbReference>
<dbReference type="InterPro" id="IPR001434">
    <property type="entry name" value="OmcB-like_DUF11"/>
</dbReference>
<keyword evidence="5" id="KW-1185">Reference proteome</keyword>
<evidence type="ECO:0000259" key="3">
    <source>
        <dbReference type="Pfam" id="PF19408"/>
    </source>
</evidence>
<protein>
    <submittedName>
        <fullName evidence="4">T9SS type B sorting domain-containing protein</fullName>
    </submittedName>
</protein>
<feature type="domain" description="PKD-like" evidence="3">
    <location>
        <begin position="616"/>
        <end position="695"/>
    </location>
</feature>
<dbReference type="InterPro" id="IPR047589">
    <property type="entry name" value="DUF11_rpt"/>
</dbReference>
<dbReference type="InterPro" id="IPR026341">
    <property type="entry name" value="T9SS_type_B"/>
</dbReference>
<feature type="region of interest" description="Disordered" evidence="1">
    <location>
        <begin position="39"/>
        <end position="60"/>
    </location>
</feature>
<dbReference type="Pfam" id="PF19408">
    <property type="entry name" value="PKD_6"/>
    <property type="match status" value="12"/>
</dbReference>
<dbReference type="InterPro" id="IPR045829">
    <property type="entry name" value="PKD_6"/>
</dbReference>